<reference evidence="3" key="1">
    <citation type="journal article" date="2019" name="Int. J. Syst. Evol. Microbiol.">
        <title>The Global Catalogue of Microorganisms (GCM) 10K type strain sequencing project: providing services to taxonomists for standard genome sequencing and annotation.</title>
        <authorList>
            <consortium name="The Broad Institute Genomics Platform"/>
            <consortium name="The Broad Institute Genome Sequencing Center for Infectious Disease"/>
            <person name="Wu L."/>
            <person name="Ma J."/>
        </authorList>
    </citation>
    <scope>NUCLEOTIDE SEQUENCE [LARGE SCALE GENOMIC DNA]</scope>
    <source>
        <strain evidence="3">KCTC 52660</strain>
    </source>
</reference>
<protein>
    <recommendedName>
        <fullName evidence="4">MotA/TolQ/ExbB proton channel domain-containing protein</fullName>
    </recommendedName>
</protein>
<gene>
    <name evidence="2" type="ORF">ACFODV_07580</name>
</gene>
<feature type="transmembrane region" description="Helical" evidence="1">
    <location>
        <begin position="71"/>
        <end position="92"/>
    </location>
</feature>
<sequence length="188" mass="19175">MPHTASPRVAPMMRSTAVSGLAWGFILFSLALMGLLALPLAPGENLAATLGVQSGSGGLTGGVAWLTEHRSGVTTLLMLGCLVTLALAIALLRRRPWARRAFVALMIAGFVGVLGGAALTPLTFGLLPDAATTEAVNAEDPVAGLVGMLGGLILASTLFTALFAWAGWKLTTPAVRAEFEGTPVPAEG</sequence>
<comment type="caution">
    <text evidence="2">The sequence shown here is derived from an EMBL/GenBank/DDBJ whole genome shotgun (WGS) entry which is preliminary data.</text>
</comment>
<dbReference type="EMBL" id="JBHRSQ010000009">
    <property type="protein sequence ID" value="MFC2991892.1"/>
    <property type="molecule type" value="Genomic_DNA"/>
</dbReference>
<proteinExistence type="predicted"/>
<keyword evidence="3" id="KW-1185">Reference proteome</keyword>
<dbReference type="RefSeq" id="WP_379757069.1">
    <property type="nucleotide sequence ID" value="NZ_JBHRSQ010000009.1"/>
</dbReference>
<keyword evidence="1" id="KW-0812">Transmembrane</keyword>
<name>A0ABV7B374_9GAMM</name>
<keyword evidence="1" id="KW-1133">Transmembrane helix</keyword>
<evidence type="ECO:0000313" key="3">
    <source>
        <dbReference type="Proteomes" id="UP001595386"/>
    </source>
</evidence>
<dbReference type="Proteomes" id="UP001595386">
    <property type="component" value="Unassembled WGS sequence"/>
</dbReference>
<evidence type="ECO:0008006" key="4">
    <source>
        <dbReference type="Google" id="ProtNLM"/>
    </source>
</evidence>
<feature type="transmembrane region" description="Helical" evidence="1">
    <location>
        <begin position="101"/>
        <end position="122"/>
    </location>
</feature>
<feature type="transmembrane region" description="Helical" evidence="1">
    <location>
        <begin position="142"/>
        <end position="166"/>
    </location>
</feature>
<evidence type="ECO:0000313" key="2">
    <source>
        <dbReference type="EMBL" id="MFC2991892.1"/>
    </source>
</evidence>
<accession>A0ABV7B374</accession>
<keyword evidence="1" id="KW-0472">Membrane</keyword>
<evidence type="ECO:0000256" key="1">
    <source>
        <dbReference type="SAM" id="Phobius"/>
    </source>
</evidence>
<organism evidence="2 3">
    <name type="scientific">Halomonas tibetensis</name>
    <dbReference type="NCBI Taxonomy" id="2259590"/>
    <lineage>
        <taxon>Bacteria</taxon>
        <taxon>Pseudomonadati</taxon>
        <taxon>Pseudomonadota</taxon>
        <taxon>Gammaproteobacteria</taxon>
        <taxon>Oceanospirillales</taxon>
        <taxon>Halomonadaceae</taxon>
        <taxon>Halomonas</taxon>
    </lineage>
</organism>